<evidence type="ECO:0008006" key="6">
    <source>
        <dbReference type="Google" id="ProtNLM"/>
    </source>
</evidence>
<reference evidence="4" key="2">
    <citation type="submission" date="2020-09" db="EMBL/GenBank/DDBJ databases">
        <authorList>
            <person name="Sun Q."/>
            <person name="Zhou Y."/>
        </authorList>
    </citation>
    <scope>NUCLEOTIDE SEQUENCE</scope>
    <source>
        <strain evidence="4">CGMCC 1.15178</strain>
    </source>
</reference>
<keyword evidence="1" id="KW-0175">Coiled coil</keyword>
<organism evidence="4 5">
    <name type="scientific">Paenibacillus nasutitermitis</name>
    <dbReference type="NCBI Taxonomy" id="1652958"/>
    <lineage>
        <taxon>Bacteria</taxon>
        <taxon>Bacillati</taxon>
        <taxon>Bacillota</taxon>
        <taxon>Bacilli</taxon>
        <taxon>Bacillales</taxon>
        <taxon>Paenibacillaceae</taxon>
        <taxon>Paenibacillus</taxon>
    </lineage>
</organism>
<name>A0A916YLG4_9BACL</name>
<comment type="caution">
    <text evidence="4">The sequence shown here is derived from an EMBL/GenBank/DDBJ whole genome shotgun (WGS) entry which is preliminary data.</text>
</comment>
<dbReference type="InterPro" id="IPR011109">
    <property type="entry name" value="DNA_bind_recombinase_dom"/>
</dbReference>
<sequence>MQKTKLAKKKGARAYVRVSTLKESQKDSPEHQEGLIRETAGGEGIEIEHVYLDKGTATNIIDREDVQNMIEDAKSGEFDTIYFASLSRFSRDTLDAVSLKRIMVNALGIRLVSIEDLYDSSKDDNEMIFTIISSVNQKQSENTSTASKRGIRQSAKKGNFTGTIAPYGYRKVVIDGRKALEVVPEEAAIVREIFDLYVNSSRGEKAIVNYLNNDKELPSPKGGLWGLTSVQRILQNDNYTGYLSFGKMESQKVYEDLNDLQNRRKKLVLRDRSLWEKTDFQTHEAIISPELFEQAVIMRDTRGGGKRGGRRAFVNVFAKMIFCKECGAAIVTMGSGRTSDKTNAIKMYRYLMCSQRRRQGEKGCSNSVWTPYVETRDAIIDGIADRVERFVSLEDSSLTTDSASEFKEMEFEKETKKLEKMISDQRRLLFEVRRQNLLGVLSREQYTFEREQYELEIADLEKKQESIHRKTKDRKNRSLYRKEIRNAFSILRNVELDDHVENTRLTLMKLIDKIEVGKNGEVDVYTVLGKL</sequence>
<evidence type="ECO:0000313" key="4">
    <source>
        <dbReference type="EMBL" id="GGD50135.1"/>
    </source>
</evidence>
<dbReference type="RefSeq" id="WP_188988728.1">
    <property type="nucleotide sequence ID" value="NZ_BMHP01000001.1"/>
</dbReference>
<dbReference type="PROSITE" id="PS51736">
    <property type="entry name" value="RECOMBINASES_3"/>
    <property type="match status" value="1"/>
</dbReference>
<dbReference type="Pfam" id="PF00239">
    <property type="entry name" value="Resolvase"/>
    <property type="match status" value="1"/>
</dbReference>
<keyword evidence="5" id="KW-1185">Reference proteome</keyword>
<dbReference type="PANTHER" id="PTHR30461:SF23">
    <property type="entry name" value="DNA RECOMBINASE-RELATED"/>
    <property type="match status" value="1"/>
</dbReference>
<dbReference type="Gene3D" id="3.40.50.1390">
    <property type="entry name" value="Resolvase, N-terminal catalytic domain"/>
    <property type="match status" value="1"/>
</dbReference>
<dbReference type="SMART" id="SM00857">
    <property type="entry name" value="Resolvase"/>
    <property type="match status" value="1"/>
</dbReference>
<accession>A0A916YLG4</accession>
<dbReference type="InterPro" id="IPR050639">
    <property type="entry name" value="SSR_resolvase"/>
</dbReference>
<dbReference type="EMBL" id="BMHP01000001">
    <property type="protein sequence ID" value="GGD50135.1"/>
    <property type="molecule type" value="Genomic_DNA"/>
</dbReference>
<evidence type="ECO:0000313" key="5">
    <source>
        <dbReference type="Proteomes" id="UP000612456"/>
    </source>
</evidence>
<feature type="domain" description="Resolvase/invertase-type recombinase catalytic" evidence="2">
    <location>
        <begin position="11"/>
        <end position="158"/>
    </location>
</feature>
<feature type="coiled-coil region" evidence="1">
    <location>
        <begin position="443"/>
        <end position="470"/>
    </location>
</feature>
<dbReference type="Pfam" id="PF07508">
    <property type="entry name" value="Recombinase"/>
    <property type="match status" value="1"/>
</dbReference>
<feature type="domain" description="Recombinase" evidence="3">
    <location>
        <begin position="166"/>
        <end position="305"/>
    </location>
</feature>
<proteinExistence type="predicted"/>
<dbReference type="InterPro" id="IPR025827">
    <property type="entry name" value="Zn_ribbon_recom_dom"/>
</dbReference>
<dbReference type="Gene3D" id="3.90.1750.20">
    <property type="entry name" value="Putative Large Serine Recombinase, Chain B, Domain 2"/>
    <property type="match status" value="1"/>
</dbReference>
<dbReference type="InterPro" id="IPR036162">
    <property type="entry name" value="Resolvase-like_N_sf"/>
</dbReference>
<dbReference type="PANTHER" id="PTHR30461">
    <property type="entry name" value="DNA-INVERTASE FROM LAMBDOID PROPHAGE"/>
    <property type="match status" value="1"/>
</dbReference>
<dbReference type="InterPro" id="IPR006119">
    <property type="entry name" value="Resolv_N"/>
</dbReference>
<gene>
    <name evidence="4" type="ORF">GCM10010911_04610</name>
</gene>
<reference evidence="4" key="1">
    <citation type="journal article" date="2014" name="Int. J. Syst. Evol. Microbiol.">
        <title>Complete genome sequence of Corynebacterium casei LMG S-19264T (=DSM 44701T), isolated from a smear-ripened cheese.</title>
        <authorList>
            <consortium name="US DOE Joint Genome Institute (JGI-PGF)"/>
            <person name="Walter F."/>
            <person name="Albersmeier A."/>
            <person name="Kalinowski J."/>
            <person name="Ruckert C."/>
        </authorList>
    </citation>
    <scope>NUCLEOTIDE SEQUENCE</scope>
    <source>
        <strain evidence="4">CGMCC 1.15178</strain>
    </source>
</reference>
<dbReference type="InterPro" id="IPR038109">
    <property type="entry name" value="DNA_bind_recomb_sf"/>
</dbReference>
<dbReference type="AlphaFoldDB" id="A0A916YLG4"/>
<dbReference type="Proteomes" id="UP000612456">
    <property type="component" value="Unassembled WGS sequence"/>
</dbReference>
<dbReference type="SUPFAM" id="SSF53041">
    <property type="entry name" value="Resolvase-like"/>
    <property type="match status" value="1"/>
</dbReference>
<evidence type="ECO:0000259" key="3">
    <source>
        <dbReference type="PROSITE" id="PS51737"/>
    </source>
</evidence>
<evidence type="ECO:0000259" key="2">
    <source>
        <dbReference type="PROSITE" id="PS51736"/>
    </source>
</evidence>
<evidence type="ECO:0000256" key="1">
    <source>
        <dbReference type="SAM" id="Coils"/>
    </source>
</evidence>
<dbReference type="PROSITE" id="PS51737">
    <property type="entry name" value="RECOMBINASE_DNA_BIND"/>
    <property type="match status" value="1"/>
</dbReference>
<protein>
    <recommendedName>
        <fullName evidence="6">Recombinase family protein</fullName>
    </recommendedName>
</protein>
<dbReference type="CDD" id="cd00338">
    <property type="entry name" value="Ser_Recombinase"/>
    <property type="match status" value="1"/>
</dbReference>
<dbReference type="GO" id="GO:0000150">
    <property type="term" value="F:DNA strand exchange activity"/>
    <property type="evidence" value="ECO:0007669"/>
    <property type="project" value="InterPro"/>
</dbReference>
<dbReference type="Pfam" id="PF13408">
    <property type="entry name" value="Zn_ribbon_recom"/>
    <property type="match status" value="1"/>
</dbReference>
<dbReference type="GO" id="GO:0003677">
    <property type="term" value="F:DNA binding"/>
    <property type="evidence" value="ECO:0007669"/>
    <property type="project" value="InterPro"/>
</dbReference>